<dbReference type="STRING" id="1548.CSCA_3004"/>
<protein>
    <submittedName>
        <fullName evidence="1">Uncharacterized protein</fullName>
    </submittedName>
</protein>
<accession>A0A0E3JPA9</accession>
<organism evidence="1 2">
    <name type="scientific">Clostridium scatologenes</name>
    <dbReference type="NCBI Taxonomy" id="1548"/>
    <lineage>
        <taxon>Bacteria</taxon>
        <taxon>Bacillati</taxon>
        <taxon>Bacillota</taxon>
        <taxon>Clostridia</taxon>
        <taxon>Eubacteriales</taxon>
        <taxon>Clostridiaceae</taxon>
        <taxon>Clostridium</taxon>
    </lineage>
</organism>
<reference evidence="1 2" key="1">
    <citation type="journal article" date="2015" name="J. Biotechnol.">
        <title>Complete genome sequence of a malodorant-producing acetogen, Clostridium scatologenes ATCC 25775(T).</title>
        <authorList>
            <person name="Zhu Z."/>
            <person name="Guo T."/>
            <person name="Zheng H."/>
            <person name="Song T."/>
            <person name="Ouyang P."/>
            <person name="Xie J."/>
        </authorList>
    </citation>
    <scope>NUCLEOTIDE SEQUENCE [LARGE SCALE GENOMIC DNA]</scope>
    <source>
        <strain evidence="1 2">ATCC 25775</strain>
    </source>
</reference>
<dbReference type="Proteomes" id="UP000033115">
    <property type="component" value="Chromosome"/>
</dbReference>
<dbReference type="AlphaFoldDB" id="A0A0E3JPA9"/>
<gene>
    <name evidence="1" type="ORF">CSCA_3004</name>
</gene>
<dbReference type="KEGG" id="csq:CSCA_3004"/>
<sequence length="144" mass="16773">MDITRLKDFKVELFYEDGIETGGIISSYKPPHPAYFRKGVRTISGYTQFQDNIKTDCIIEFTISFQIKGENDTETETNAKKYLDFIERYSKRFILKNEFGIIYKGYIQNKFDLSTPIEGDIYYINVEMLCNHDISGWVSDSNGI</sequence>
<keyword evidence="2" id="KW-1185">Reference proteome</keyword>
<proteinExistence type="predicted"/>
<evidence type="ECO:0000313" key="2">
    <source>
        <dbReference type="Proteomes" id="UP000033115"/>
    </source>
</evidence>
<dbReference type="EMBL" id="CP009933">
    <property type="protein sequence ID" value="AKA70129.1"/>
    <property type="molecule type" value="Genomic_DNA"/>
</dbReference>
<evidence type="ECO:0000313" key="1">
    <source>
        <dbReference type="EMBL" id="AKA70129.1"/>
    </source>
</evidence>
<dbReference type="RefSeq" id="WP_029160920.1">
    <property type="nucleotide sequence ID" value="NZ_CP009933.1"/>
</dbReference>
<name>A0A0E3JPA9_CLOSL</name>
<dbReference type="HOGENOM" id="CLU_1793082_0_0_9"/>